<dbReference type="InterPro" id="IPR012910">
    <property type="entry name" value="Plug_dom"/>
</dbReference>
<dbReference type="SUPFAM" id="SSF56935">
    <property type="entry name" value="Porins"/>
    <property type="match status" value="1"/>
</dbReference>
<evidence type="ECO:0000313" key="9">
    <source>
        <dbReference type="EMBL" id="VAX06519.1"/>
    </source>
</evidence>
<dbReference type="PANTHER" id="PTHR30069:SF27">
    <property type="entry name" value="BLL4766 PROTEIN"/>
    <property type="match status" value="1"/>
</dbReference>
<accession>A0A3B1AKY7</accession>
<evidence type="ECO:0000256" key="3">
    <source>
        <dbReference type="ARBA" id="ARBA00022692"/>
    </source>
</evidence>
<dbReference type="PANTHER" id="PTHR30069">
    <property type="entry name" value="TONB-DEPENDENT OUTER MEMBRANE RECEPTOR"/>
    <property type="match status" value="1"/>
</dbReference>
<protein>
    <recommendedName>
        <fullName evidence="10">TonB-dependent receptor</fullName>
    </recommendedName>
</protein>
<feature type="domain" description="TonB-dependent receptor-like beta-barrel" evidence="7">
    <location>
        <begin position="223"/>
        <end position="613"/>
    </location>
</feature>
<feature type="domain" description="TonB-dependent receptor plug" evidence="8">
    <location>
        <begin position="50"/>
        <end position="159"/>
    </location>
</feature>
<organism evidence="9">
    <name type="scientific">hydrothermal vent metagenome</name>
    <dbReference type="NCBI Taxonomy" id="652676"/>
    <lineage>
        <taxon>unclassified sequences</taxon>
        <taxon>metagenomes</taxon>
        <taxon>ecological metagenomes</taxon>
    </lineage>
</organism>
<evidence type="ECO:0000256" key="4">
    <source>
        <dbReference type="ARBA" id="ARBA00023077"/>
    </source>
</evidence>
<dbReference type="InterPro" id="IPR000531">
    <property type="entry name" value="Beta-barrel_TonB"/>
</dbReference>
<reference evidence="9" key="1">
    <citation type="submission" date="2018-06" db="EMBL/GenBank/DDBJ databases">
        <authorList>
            <person name="Zhirakovskaya E."/>
        </authorList>
    </citation>
    <scope>NUCLEOTIDE SEQUENCE</scope>
</reference>
<dbReference type="Gene3D" id="2.170.130.10">
    <property type="entry name" value="TonB-dependent receptor, plug domain"/>
    <property type="match status" value="1"/>
</dbReference>
<dbReference type="GO" id="GO:0015344">
    <property type="term" value="F:siderophore uptake transmembrane transporter activity"/>
    <property type="evidence" value="ECO:0007669"/>
    <property type="project" value="TreeGrafter"/>
</dbReference>
<dbReference type="InterPro" id="IPR036942">
    <property type="entry name" value="Beta-barrel_TonB_sf"/>
</dbReference>
<keyword evidence="5" id="KW-0472">Membrane</keyword>
<keyword evidence="6" id="KW-0998">Cell outer membrane</keyword>
<dbReference type="PROSITE" id="PS52016">
    <property type="entry name" value="TONB_DEPENDENT_REC_3"/>
    <property type="match status" value="1"/>
</dbReference>
<dbReference type="EMBL" id="UOFY01000008">
    <property type="protein sequence ID" value="VAX06519.1"/>
    <property type="molecule type" value="Genomic_DNA"/>
</dbReference>
<keyword evidence="4" id="KW-0798">TonB box</keyword>
<dbReference type="Gene3D" id="2.40.170.20">
    <property type="entry name" value="TonB-dependent receptor, beta-barrel domain"/>
    <property type="match status" value="1"/>
</dbReference>
<comment type="subcellular location">
    <subcellularLocation>
        <location evidence="1">Cell outer membrane</location>
        <topology evidence="1">Multi-pass membrane protein</topology>
    </subcellularLocation>
</comment>
<sequence>MRKHGGYRHGLIGLIILLAGSPPSPATELSEDDFLQELPIVLSATRLVQDKRDAPVATTVIDREMIDASGFTEISDLLRYVPGFMVNYDSGHFPVASYRMLNNKLARRMQVLVDGRSVYTPSTLGVQWNSLGITIEDIERIEVIRGPNAASYGSNSLLGAISIITRHASQDKGLMTRVNVGNNNLAETYVRAGGGSENFDARVTAAYRQNDGFSQRYDSAQFRQINARADYQASDNDTLVFNAGMNNGKVQEDNTFDSAIPKYPSYVYTRSFQVGWTHSFSASEDFKFQFYRQSFEKQNRYDYAETGMYLDEGHRSERDDIEFLHTLAPLDNLNMAWGAGIRNDKVISAFHLGSQEPVGTNKIYRVFSNLAWNITDSTLLNAGLMLEDYEISNTELSPMLSLNHHLTNTDTLRVSASTAIRSPGLLEEFTNVQVFGTPIVYDAGTLEPERINAYEIGYLGRFPRYGASLDLKLYRENIRNLITLAAADSEGNLPYHFANLDNAKTRGFEATLGLSPNQKFRMALSYSYARIEATDVRNTTQYSNSSPDNSFSLQIIQRFPHDFQGSLNVFYNSTMKQLETEDMRARNTRVNFRLGKTFTFSGNQAEFAVVVLNLLNEFEDTRLKNVSERRSYLSLKLEFR</sequence>
<evidence type="ECO:0000256" key="5">
    <source>
        <dbReference type="ARBA" id="ARBA00023136"/>
    </source>
</evidence>
<name>A0A3B1AKY7_9ZZZZ</name>
<keyword evidence="3" id="KW-0812">Transmembrane</keyword>
<gene>
    <name evidence="9" type="ORF">MNBD_GAMMA25-1919</name>
</gene>
<keyword evidence="2" id="KW-0813">Transport</keyword>
<dbReference type="InterPro" id="IPR037066">
    <property type="entry name" value="Plug_dom_sf"/>
</dbReference>
<evidence type="ECO:0008006" key="10">
    <source>
        <dbReference type="Google" id="ProtNLM"/>
    </source>
</evidence>
<dbReference type="GO" id="GO:0044718">
    <property type="term" value="P:siderophore transmembrane transport"/>
    <property type="evidence" value="ECO:0007669"/>
    <property type="project" value="TreeGrafter"/>
</dbReference>
<dbReference type="Pfam" id="PF00593">
    <property type="entry name" value="TonB_dep_Rec_b-barrel"/>
    <property type="match status" value="1"/>
</dbReference>
<evidence type="ECO:0000256" key="2">
    <source>
        <dbReference type="ARBA" id="ARBA00022448"/>
    </source>
</evidence>
<evidence type="ECO:0000259" key="8">
    <source>
        <dbReference type="Pfam" id="PF07715"/>
    </source>
</evidence>
<dbReference type="GO" id="GO:0009279">
    <property type="term" value="C:cell outer membrane"/>
    <property type="evidence" value="ECO:0007669"/>
    <property type="project" value="UniProtKB-SubCell"/>
</dbReference>
<evidence type="ECO:0000259" key="7">
    <source>
        <dbReference type="Pfam" id="PF00593"/>
    </source>
</evidence>
<dbReference type="InterPro" id="IPR039426">
    <property type="entry name" value="TonB-dep_rcpt-like"/>
</dbReference>
<dbReference type="AlphaFoldDB" id="A0A3B1AKY7"/>
<evidence type="ECO:0000256" key="1">
    <source>
        <dbReference type="ARBA" id="ARBA00004571"/>
    </source>
</evidence>
<evidence type="ECO:0000256" key="6">
    <source>
        <dbReference type="ARBA" id="ARBA00023237"/>
    </source>
</evidence>
<proteinExistence type="predicted"/>
<dbReference type="Pfam" id="PF07715">
    <property type="entry name" value="Plug"/>
    <property type="match status" value="1"/>
</dbReference>